<dbReference type="InterPro" id="IPR045728">
    <property type="entry name" value="DUF6082"/>
</dbReference>
<keyword evidence="1" id="KW-1133">Transmembrane helix</keyword>
<reference evidence="2" key="1">
    <citation type="journal article" date="2014" name="Int. J. Syst. Evol. Microbiol.">
        <title>Complete genome sequence of Corynebacterium casei LMG S-19264T (=DSM 44701T), isolated from a smear-ripened cheese.</title>
        <authorList>
            <consortium name="US DOE Joint Genome Institute (JGI-PGF)"/>
            <person name="Walter F."/>
            <person name="Albersmeier A."/>
            <person name="Kalinowski J."/>
            <person name="Ruckert C."/>
        </authorList>
    </citation>
    <scope>NUCLEOTIDE SEQUENCE</scope>
    <source>
        <strain evidence="2">CGMCC 4.7430</strain>
    </source>
</reference>
<name>A0A918AAV0_9ACTN</name>
<dbReference type="RefSeq" id="WP_225277445.1">
    <property type="nucleotide sequence ID" value="NZ_BMNK01000012.1"/>
</dbReference>
<gene>
    <name evidence="2" type="ORF">GCM10012278_59980</name>
</gene>
<reference evidence="2" key="2">
    <citation type="submission" date="2020-09" db="EMBL/GenBank/DDBJ databases">
        <authorList>
            <person name="Sun Q."/>
            <person name="Zhou Y."/>
        </authorList>
    </citation>
    <scope>NUCLEOTIDE SEQUENCE</scope>
    <source>
        <strain evidence="2">CGMCC 4.7430</strain>
    </source>
</reference>
<sequence length="218" mass="24719">MVVATALSPLLLEFWVDPTGSRWQDLSDIGETYGVASAVLSAFALMAIGSSLFLQAREARFTRREAERMQHFQLLQLQIEQPVLHRSFGAFGTALDPRVHLYLNLVLSYWEMLYEVGELPEDALVEYARVDFFDTDPGRRFWDQTREHRHTVAKTRSAVRFVAAIDRAYALSLMEEPVQDVTAAHPASRRTAMFTTAMIAAALLGWLLGSKRPRKSCR</sequence>
<dbReference type="Proteomes" id="UP000660745">
    <property type="component" value="Unassembled WGS sequence"/>
</dbReference>
<feature type="transmembrane region" description="Helical" evidence="1">
    <location>
        <begin position="32"/>
        <end position="54"/>
    </location>
</feature>
<dbReference type="EMBL" id="BMNK01000012">
    <property type="protein sequence ID" value="GGP12388.1"/>
    <property type="molecule type" value="Genomic_DNA"/>
</dbReference>
<comment type="caution">
    <text evidence="2">The sequence shown here is derived from an EMBL/GenBank/DDBJ whole genome shotgun (WGS) entry which is preliminary data.</text>
</comment>
<dbReference type="AlphaFoldDB" id="A0A918AAV0"/>
<keyword evidence="1" id="KW-0812">Transmembrane</keyword>
<keyword evidence="1" id="KW-0472">Membrane</keyword>
<keyword evidence="3" id="KW-1185">Reference proteome</keyword>
<protein>
    <submittedName>
        <fullName evidence="2">Uncharacterized protein</fullName>
    </submittedName>
</protein>
<proteinExistence type="predicted"/>
<evidence type="ECO:0000313" key="3">
    <source>
        <dbReference type="Proteomes" id="UP000660745"/>
    </source>
</evidence>
<evidence type="ECO:0000313" key="2">
    <source>
        <dbReference type="EMBL" id="GGP12388.1"/>
    </source>
</evidence>
<evidence type="ECO:0000256" key="1">
    <source>
        <dbReference type="SAM" id="Phobius"/>
    </source>
</evidence>
<feature type="transmembrane region" description="Helical" evidence="1">
    <location>
        <begin position="191"/>
        <end position="209"/>
    </location>
</feature>
<organism evidence="2 3">
    <name type="scientific">Nonomuraea glycinis</name>
    <dbReference type="NCBI Taxonomy" id="2047744"/>
    <lineage>
        <taxon>Bacteria</taxon>
        <taxon>Bacillati</taxon>
        <taxon>Actinomycetota</taxon>
        <taxon>Actinomycetes</taxon>
        <taxon>Streptosporangiales</taxon>
        <taxon>Streptosporangiaceae</taxon>
        <taxon>Nonomuraea</taxon>
    </lineage>
</organism>
<dbReference type="Pfam" id="PF19560">
    <property type="entry name" value="DUF6082"/>
    <property type="match status" value="1"/>
</dbReference>
<accession>A0A918AAV0</accession>